<organism evidence="2 3">
    <name type="scientific">Streptomyces ehimensis</name>
    <dbReference type="NCBI Taxonomy" id="68195"/>
    <lineage>
        <taxon>Bacteria</taxon>
        <taxon>Bacillati</taxon>
        <taxon>Actinomycetota</taxon>
        <taxon>Actinomycetes</taxon>
        <taxon>Kitasatosporales</taxon>
        <taxon>Streptomycetaceae</taxon>
        <taxon>Streptomyces</taxon>
    </lineage>
</organism>
<keyword evidence="3" id="KW-1185">Reference proteome</keyword>
<evidence type="ECO:0000259" key="1">
    <source>
        <dbReference type="Pfam" id="PF06054"/>
    </source>
</evidence>
<dbReference type="InterPro" id="IPR010330">
    <property type="entry name" value="CoiA_nuc"/>
</dbReference>
<name>A0ABV9BVA8_9ACTN</name>
<evidence type="ECO:0000313" key="2">
    <source>
        <dbReference type="EMBL" id="MFC4518055.1"/>
    </source>
</evidence>
<reference evidence="3" key="1">
    <citation type="journal article" date="2019" name="Int. J. Syst. Evol. Microbiol.">
        <title>The Global Catalogue of Microorganisms (GCM) 10K type strain sequencing project: providing services to taxonomists for standard genome sequencing and annotation.</title>
        <authorList>
            <consortium name="The Broad Institute Genomics Platform"/>
            <consortium name="The Broad Institute Genome Sequencing Center for Infectious Disease"/>
            <person name="Wu L."/>
            <person name="Ma J."/>
        </authorList>
    </citation>
    <scope>NUCLEOTIDE SEQUENCE [LARGE SCALE GENOMIC DNA]</scope>
    <source>
        <strain evidence="3">CECT 8064</strain>
    </source>
</reference>
<feature type="domain" description="Competence protein CoiA nuclease-like" evidence="1">
    <location>
        <begin position="3"/>
        <end position="56"/>
    </location>
</feature>
<evidence type="ECO:0000313" key="3">
    <source>
        <dbReference type="Proteomes" id="UP001595990"/>
    </source>
</evidence>
<dbReference type="RefSeq" id="WP_417924421.1">
    <property type="nucleotide sequence ID" value="NZ_JBHSFS010000031.1"/>
</dbReference>
<dbReference type="EMBL" id="JBHSFS010000031">
    <property type="protein sequence ID" value="MFC4518055.1"/>
    <property type="molecule type" value="Genomic_DNA"/>
</dbReference>
<proteinExistence type="predicted"/>
<comment type="caution">
    <text evidence="2">The sequence shown here is derived from an EMBL/GenBank/DDBJ whole genome shotgun (WGS) entry which is preliminary data.</text>
</comment>
<protein>
    <recommendedName>
        <fullName evidence="1">Competence protein CoiA nuclease-like domain-containing protein</fullName>
    </recommendedName>
</protein>
<dbReference type="Proteomes" id="UP001595990">
    <property type="component" value="Unassembled WGS sequence"/>
</dbReference>
<sequence>MAAVRLEQWTPDHDRRADIAVRLEDGTRLALEAQRMLMTDDAWRARHRDYARAGIVDV</sequence>
<accession>A0ABV9BVA8</accession>
<gene>
    <name evidence="2" type="ORF">ACFPEN_34915</name>
</gene>
<dbReference type="Pfam" id="PF06054">
    <property type="entry name" value="CoiA_nuc"/>
    <property type="match status" value="1"/>
</dbReference>